<evidence type="ECO:0000256" key="2">
    <source>
        <dbReference type="SAM" id="SignalP"/>
    </source>
</evidence>
<evidence type="ECO:0000256" key="1">
    <source>
        <dbReference type="SAM" id="MobiDB-lite"/>
    </source>
</evidence>
<evidence type="ECO:0000313" key="4">
    <source>
        <dbReference type="Proteomes" id="UP000192356"/>
    </source>
</evidence>
<dbReference type="VEuPathDB" id="MicrosporidiaDB:A0H76_1797"/>
<feature type="chain" id="PRO_5010888278" evidence="2">
    <location>
        <begin position="19"/>
        <end position="489"/>
    </location>
</feature>
<keyword evidence="2" id="KW-0732">Signal</keyword>
<protein>
    <submittedName>
        <fullName evidence="3">Uncharacterized protein</fullName>
    </submittedName>
</protein>
<reference evidence="3 4" key="1">
    <citation type="journal article" date="2017" name="Environ. Microbiol.">
        <title>Decay of the glycolytic pathway and adaptation to intranuclear parasitism within Enterocytozoonidae microsporidia.</title>
        <authorList>
            <person name="Wiredu Boakye D."/>
            <person name="Jaroenlak P."/>
            <person name="Prachumwat A."/>
            <person name="Williams T.A."/>
            <person name="Bateman K.S."/>
            <person name="Itsathitphaisarn O."/>
            <person name="Sritunyalucksana K."/>
            <person name="Paszkiewicz K.H."/>
            <person name="Moore K.A."/>
            <person name="Stentiford G.D."/>
            <person name="Williams B.A."/>
        </authorList>
    </citation>
    <scope>NUCLEOTIDE SEQUENCE [LARGE SCALE GENOMIC DNA]</scope>
    <source>
        <strain evidence="3 4">GB1</strain>
    </source>
</reference>
<organism evidence="3 4">
    <name type="scientific">Hepatospora eriocheir</name>
    <dbReference type="NCBI Taxonomy" id="1081669"/>
    <lineage>
        <taxon>Eukaryota</taxon>
        <taxon>Fungi</taxon>
        <taxon>Fungi incertae sedis</taxon>
        <taxon>Microsporidia</taxon>
        <taxon>Hepatosporidae</taxon>
        <taxon>Hepatospora</taxon>
    </lineage>
</organism>
<proteinExistence type="predicted"/>
<dbReference type="AlphaFoldDB" id="A0A1X0QAC8"/>
<accession>A0A1X0QAC8</accession>
<sequence length="489" mass="58798">MIWFLLIIKLYVFSTIEHNVLDETLNIDFESEQDNFLQTCFPDISEELCKLIDREELRRHDDKSESLITTNSEVNHNPVELNNHDNTIILHELNDSDIIFEEQKISESSLVTNFDKQEYFFTENELNKIYDLQMPSRSDEIIKENPKSCSETTHDEKPINDNDSKKNYNKINQISNSSKRYLDEESVPKRRKINVDSSSNQRLNDVIQYSYISKETFNFFVKISLAHCDDIKLDKELIIQYNEVINMILKRKIFSFSHYVTFNYYYMPLKQKLFNYKKLSRIANLDLITTQKHLNKFNYFECFLMRLIHVLTCKDFKDYKEENFMKINLFINLLNHYIKYNVYLNKLKEVLDLLRRNDDNLLEKKEDLIGAIDQTFIIYINILSNRDKDRLFNNIFINIKHYDLNILNNKIDTLKFSLCFKEILNSIRTEQDKDKLVLYLLKLSIIYLDFINNLCRGVIEIKNDRFFSTEKNMIYIDFLYLISSFPWNF</sequence>
<feature type="compositionally biased region" description="Basic and acidic residues" evidence="1">
    <location>
        <begin position="145"/>
        <end position="166"/>
    </location>
</feature>
<dbReference type="VEuPathDB" id="MicrosporidiaDB:HERIO_1354"/>
<evidence type="ECO:0000313" key="3">
    <source>
        <dbReference type="EMBL" id="ORD96717.1"/>
    </source>
</evidence>
<dbReference type="Proteomes" id="UP000192356">
    <property type="component" value="Unassembled WGS sequence"/>
</dbReference>
<comment type="caution">
    <text evidence="3">The sequence shown here is derived from an EMBL/GenBank/DDBJ whole genome shotgun (WGS) entry which is preliminary data.</text>
</comment>
<name>A0A1X0QAC8_9MICR</name>
<dbReference type="EMBL" id="LVKB01000066">
    <property type="protein sequence ID" value="ORD96717.1"/>
    <property type="molecule type" value="Genomic_DNA"/>
</dbReference>
<gene>
    <name evidence="3" type="ORF">HERIO_1354</name>
</gene>
<keyword evidence="4" id="KW-1185">Reference proteome</keyword>
<feature type="region of interest" description="Disordered" evidence="1">
    <location>
        <begin position="145"/>
        <end position="169"/>
    </location>
</feature>
<feature type="signal peptide" evidence="2">
    <location>
        <begin position="1"/>
        <end position="18"/>
    </location>
</feature>